<dbReference type="OrthoDB" id="9974176at2"/>
<reference evidence="2" key="1">
    <citation type="submission" date="2016-10" db="EMBL/GenBank/DDBJ databases">
        <authorList>
            <person name="Varghese N."/>
            <person name="Submissions S."/>
        </authorList>
    </citation>
    <scope>NUCLEOTIDE SEQUENCE [LARGE SCALE GENOMIC DNA]</scope>
    <source>
        <strain evidence="2">DSM 21857</strain>
    </source>
</reference>
<proteinExistence type="predicted"/>
<gene>
    <name evidence="1" type="ORF">SAMN03080618_01788</name>
</gene>
<organism evidence="1 2">
    <name type="scientific">Aquamicrobium aerolatum DSM 21857</name>
    <dbReference type="NCBI Taxonomy" id="1121003"/>
    <lineage>
        <taxon>Bacteria</taxon>
        <taxon>Pseudomonadati</taxon>
        <taxon>Pseudomonadota</taxon>
        <taxon>Alphaproteobacteria</taxon>
        <taxon>Hyphomicrobiales</taxon>
        <taxon>Phyllobacteriaceae</taxon>
        <taxon>Aerobium</taxon>
    </lineage>
</organism>
<protein>
    <submittedName>
        <fullName evidence="1">Uncharacterized protein</fullName>
    </submittedName>
</protein>
<dbReference type="STRING" id="1121003.SAMN03080618_01788"/>
<dbReference type="AlphaFoldDB" id="A0A1I3MLI8"/>
<sequence length="79" mass="8552">MEPNDLHLTKTARDDAVVEALLAPGESSFVDALLALADDVANNDRQDRASRAIGNGFQTALARRMRAAMNEEGARRRAS</sequence>
<keyword evidence="2" id="KW-1185">Reference proteome</keyword>
<dbReference type="Proteomes" id="UP000242763">
    <property type="component" value="Unassembled WGS sequence"/>
</dbReference>
<evidence type="ECO:0000313" key="2">
    <source>
        <dbReference type="Proteomes" id="UP000242763"/>
    </source>
</evidence>
<evidence type="ECO:0000313" key="1">
    <source>
        <dbReference type="EMBL" id="SFI97585.1"/>
    </source>
</evidence>
<accession>A0A1I3MLI8</accession>
<name>A0A1I3MLI8_9HYPH</name>
<dbReference type="EMBL" id="FORF01000009">
    <property type="protein sequence ID" value="SFI97585.1"/>
    <property type="molecule type" value="Genomic_DNA"/>
</dbReference>
<dbReference type="RefSeq" id="WP_091521176.1">
    <property type="nucleotide sequence ID" value="NZ_FORF01000009.1"/>
</dbReference>